<comment type="caution">
    <text evidence="1">The sequence shown here is derived from an EMBL/GenBank/DDBJ whole genome shotgun (WGS) entry which is preliminary data.</text>
</comment>
<evidence type="ECO:0000313" key="1">
    <source>
        <dbReference type="EMBL" id="CAB4004672.1"/>
    </source>
</evidence>
<evidence type="ECO:0000313" key="2">
    <source>
        <dbReference type="Proteomes" id="UP001152795"/>
    </source>
</evidence>
<dbReference type="EMBL" id="CACRXK020004967">
    <property type="protein sequence ID" value="CAB4004672.1"/>
    <property type="molecule type" value="Genomic_DNA"/>
</dbReference>
<feature type="non-terminal residue" evidence="1">
    <location>
        <position position="170"/>
    </location>
</feature>
<gene>
    <name evidence="1" type="ORF">PACLA_8A056055</name>
</gene>
<proteinExistence type="predicted"/>
<accession>A0A6S7IFF9</accession>
<dbReference type="PANTHER" id="PTHR46670:SF3">
    <property type="entry name" value="ENDONUCLEASE_EXONUCLEASE_PHOSPHATASE DOMAIN-CONTAINING PROTEIN"/>
    <property type="match status" value="1"/>
</dbReference>
<reference evidence="1" key="1">
    <citation type="submission" date="2020-04" db="EMBL/GenBank/DDBJ databases">
        <authorList>
            <person name="Alioto T."/>
            <person name="Alioto T."/>
            <person name="Gomez Garrido J."/>
        </authorList>
    </citation>
    <scope>NUCLEOTIDE SEQUENCE</scope>
    <source>
        <strain evidence="1">A484AB</strain>
    </source>
</reference>
<dbReference type="Proteomes" id="UP001152795">
    <property type="component" value="Unassembled WGS sequence"/>
</dbReference>
<keyword evidence="2" id="KW-1185">Reference proteome</keyword>
<organism evidence="1 2">
    <name type="scientific">Paramuricea clavata</name>
    <name type="common">Red gorgonian</name>
    <name type="synonym">Violescent sea-whip</name>
    <dbReference type="NCBI Taxonomy" id="317549"/>
    <lineage>
        <taxon>Eukaryota</taxon>
        <taxon>Metazoa</taxon>
        <taxon>Cnidaria</taxon>
        <taxon>Anthozoa</taxon>
        <taxon>Octocorallia</taxon>
        <taxon>Malacalcyonacea</taxon>
        <taxon>Plexauridae</taxon>
        <taxon>Paramuricea</taxon>
    </lineage>
</organism>
<protein>
    <submittedName>
        <fullName evidence="1">Uncharacterized protein</fullName>
    </submittedName>
</protein>
<dbReference type="AlphaFoldDB" id="A0A6S7IFF9"/>
<dbReference type="PANTHER" id="PTHR46670">
    <property type="entry name" value="ENDO/EXONUCLEASE/PHOSPHATASE DOMAIN-CONTAINING PROTEIN"/>
    <property type="match status" value="1"/>
</dbReference>
<name>A0A6S7IFF9_PARCT</name>
<dbReference type="OrthoDB" id="5982167at2759"/>
<feature type="non-terminal residue" evidence="1">
    <location>
        <position position="1"/>
    </location>
</feature>
<sequence>PTHTSGHILDLIITQNSHDTLLPTRPLTDHLFSDHITVICDLTLGRIPPTEKQISYRKIKAIDKAGLQEELLSSDFCLNRPDTLNELVKCYNDTFKLAQTLNRYAPLCTKLVKSGPLVPWFNDDNKIARREKRKAERKWRRTGHTEDMRNYKITKNNTNKLMNEARCTTE</sequence>